<dbReference type="RefSeq" id="WP_062459931.1">
    <property type="nucleotide sequence ID" value="NZ_FLLQ01000008.1"/>
</dbReference>
<keyword evidence="1" id="KW-1133">Transmembrane helix</keyword>
<keyword evidence="1" id="KW-0472">Membrane</keyword>
<dbReference type="Proteomes" id="UP000238163">
    <property type="component" value="Unassembled WGS sequence"/>
</dbReference>
<dbReference type="CDD" id="cd01948">
    <property type="entry name" value="EAL"/>
    <property type="match status" value="1"/>
</dbReference>
<sequence length="262" mass="30886">MNIIKNYFLLMLLLLTFYTSLDEYQYAILLSSIFFSSIVLVFYSYLFYLVVTCKYHLQPVVDYQENKVVYFEILSRFCSSKTPIQVIELFRRNGFLYFHTFLQIRRLQRMNTSLDVGINICPSLLRSWYCQFLLKTLSNAENIKYIEITEDSSVDYNSQVIDNILFLKNKGKVIVVDDFGIGNNNIFLVDKILPQIIKVDKKISQKLDKDNESSNITFTIGHLCSFFGCTLVIEGIESLEQLEKYEEMDNVYFQGFYFNNRF</sequence>
<dbReference type="Gene3D" id="3.20.20.450">
    <property type="entry name" value="EAL domain"/>
    <property type="match status" value="1"/>
</dbReference>
<gene>
    <name evidence="3" type="ORF">COR51_13355</name>
</gene>
<name>A0ABX5DE06_9VIBR</name>
<dbReference type="PROSITE" id="PS50883">
    <property type="entry name" value="EAL"/>
    <property type="match status" value="1"/>
</dbReference>
<keyword evidence="4" id="KW-1185">Reference proteome</keyword>
<protein>
    <recommendedName>
        <fullName evidence="2">EAL domain-containing protein</fullName>
    </recommendedName>
</protein>
<comment type="caution">
    <text evidence="3">The sequence shown here is derived from an EMBL/GenBank/DDBJ whole genome shotgun (WGS) entry which is preliminary data.</text>
</comment>
<evidence type="ECO:0000313" key="4">
    <source>
        <dbReference type="Proteomes" id="UP000238163"/>
    </source>
</evidence>
<dbReference type="Pfam" id="PF00563">
    <property type="entry name" value="EAL"/>
    <property type="match status" value="1"/>
</dbReference>
<dbReference type="InterPro" id="IPR035919">
    <property type="entry name" value="EAL_sf"/>
</dbReference>
<proteinExistence type="predicted"/>
<dbReference type="InterPro" id="IPR001633">
    <property type="entry name" value="EAL_dom"/>
</dbReference>
<evidence type="ECO:0000259" key="2">
    <source>
        <dbReference type="PROSITE" id="PS50883"/>
    </source>
</evidence>
<evidence type="ECO:0000313" key="3">
    <source>
        <dbReference type="EMBL" id="PRQ67112.1"/>
    </source>
</evidence>
<keyword evidence="1" id="KW-0812">Transmembrane</keyword>
<feature type="transmembrane region" description="Helical" evidence="1">
    <location>
        <begin position="31"/>
        <end position="51"/>
    </location>
</feature>
<organism evidence="3 4">
    <name type="scientific">Vibrio mediterranei</name>
    <dbReference type="NCBI Taxonomy" id="689"/>
    <lineage>
        <taxon>Bacteria</taxon>
        <taxon>Pseudomonadati</taxon>
        <taxon>Pseudomonadota</taxon>
        <taxon>Gammaproteobacteria</taxon>
        <taxon>Vibrionales</taxon>
        <taxon>Vibrionaceae</taxon>
        <taxon>Vibrio</taxon>
    </lineage>
</organism>
<dbReference type="SUPFAM" id="SSF141868">
    <property type="entry name" value="EAL domain-like"/>
    <property type="match status" value="1"/>
</dbReference>
<feature type="domain" description="EAL" evidence="2">
    <location>
        <begin position="35"/>
        <end position="262"/>
    </location>
</feature>
<evidence type="ECO:0000256" key="1">
    <source>
        <dbReference type="SAM" id="Phobius"/>
    </source>
</evidence>
<dbReference type="PANTHER" id="PTHR33121">
    <property type="entry name" value="CYCLIC DI-GMP PHOSPHODIESTERASE PDEF"/>
    <property type="match status" value="1"/>
</dbReference>
<reference evidence="3 4" key="1">
    <citation type="submission" date="2018-03" db="EMBL/GenBank/DDBJ databases">
        <title>Genetic Diversity and Phenotypic Plasticity of AHL Mediated Quorum Sensing in Environmental Strains of Vibrio mediterranei.</title>
        <authorList>
            <person name="Lantoine F."/>
            <person name="Vouve F."/>
        </authorList>
    </citation>
    <scope>NUCLEOTIDE SEQUENCE [LARGE SCALE GENOMIC DNA]</scope>
    <source>
        <strain evidence="3 4">17LN0615E</strain>
    </source>
</reference>
<dbReference type="EMBL" id="NWTN01000007">
    <property type="protein sequence ID" value="PRQ67112.1"/>
    <property type="molecule type" value="Genomic_DNA"/>
</dbReference>
<dbReference type="SMART" id="SM00052">
    <property type="entry name" value="EAL"/>
    <property type="match status" value="1"/>
</dbReference>
<dbReference type="PANTHER" id="PTHR33121:SF70">
    <property type="entry name" value="SIGNALING PROTEIN YKOW"/>
    <property type="match status" value="1"/>
</dbReference>
<accession>A0ABX5DE06</accession>
<dbReference type="InterPro" id="IPR050706">
    <property type="entry name" value="Cyclic-di-GMP_PDE-like"/>
</dbReference>